<evidence type="ECO:0000256" key="6">
    <source>
        <dbReference type="ARBA" id="ARBA00022603"/>
    </source>
</evidence>
<comment type="catalytic activity">
    <reaction evidence="10">
        <text>uridine(1498) in 16S rRNA + S-adenosyl-L-methionine = N(3)-methyluridine(1498) in 16S rRNA + S-adenosyl-L-homocysteine + H(+)</text>
        <dbReference type="Rhea" id="RHEA:42920"/>
        <dbReference type="Rhea" id="RHEA-COMP:10283"/>
        <dbReference type="Rhea" id="RHEA-COMP:10284"/>
        <dbReference type="ChEBI" id="CHEBI:15378"/>
        <dbReference type="ChEBI" id="CHEBI:57856"/>
        <dbReference type="ChEBI" id="CHEBI:59789"/>
        <dbReference type="ChEBI" id="CHEBI:65315"/>
        <dbReference type="ChEBI" id="CHEBI:74502"/>
        <dbReference type="EC" id="2.1.1.193"/>
    </reaction>
</comment>
<dbReference type="PANTHER" id="PTHR30027">
    <property type="entry name" value="RIBOSOMAL RNA SMALL SUBUNIT METHYLTRANSFERASE E"/>
    <property type="match status" value="1"/>
</dbReference>
<evidence type="ECO:0000256" key="4">
    <source>
        <dbReference type="ARBA" id="ARBA00022490"/>
    </source>
</evidence>
<dbReference type="Pfam" id="PF04452">
    <property type="entry name" value="Methyltrans_RNA"/>
    <property type="match status" value="1"/>
</dbReference>
<evidence type="ECO:0000256" key="9">
    <source>
        <dbReference type="ARBA" id="ARBA00025699"/>
    </source>
</evidence>
<dbReference type="InterPro" id="IPR029028">
    <property type="entry name" value="Alpha/beta_knot_MTases"/>
</dbReference>
<keyword evidence="4" id="KW-0963">Cytoplasm</keyword>
<dbReference type="InterPro" id="IPR006700">
    <property type="entry name" value="RsmE"/>
</dbReference>
<keyword evidence="6 12" id="KW-0489">Methyltransferase</keyword>
<organism evidence="12">
    <name type="scientific">hydrothermal vent metagenome</name>
    <dbReference type="NCBI Taxonomy" id="652676"/>
    <lineage>
        <taxon>unclassified sequences</taxon>
        <taxon>metagenomes</taxon>
        <taxon>ecological metagenomes</taxon>
    </lineage>
</organism>
<feature type="domain" description="Ribosomal RNA small subunit methyltransferase E methyltransferase" evidence="11">
    <location>
        <begin position="3"/>
        <end position="147"/>
    </location>
</feature>
<dbReference type="EC" id="2.1.1.193" evidence="3"/>
<name>A0A3B0SNY8_9ZZZZ</name>
<dbReference type="SUPFAM" id="SSF75217">
    <property type="entry name" value="alpha/beta knot"/>
    <property type="match status" value="1"/>
</dbReference>
<evidence type="ECO:0000256" key="7">
    <source>
        <dbReference type="ARBA" id="ARBA00022679"/>
    </source>
</evidence>
<evidence type="ECO:0000259" key="11">
    <source>
        <dbReference type="Pfam" id="PF04452"/>
    </source>
</evidence>
<dbReference type="InterPro" id="IPR046886">
    <property type="entry name" value="RsmE_MTase_dom"/>
</dbReference>
<proteinExistence type="inferred from homology"/>
<evidence type="ECO:0000256" key="3">
    <source>
        <dbReference type="ARBA" id="ARBA00012328"/>
    </source>
</evidence>
<evidence type="ECO:0000256" key="5">
    <source>
        <dbReference type="ARBA" id="ARBA00022552"/>
    </source>
</evidence>
<dbReference type="CDD" id="cd18084">
    <property type="entry name" value="RsmE-like"/>
    <property type="match status" value="1"/>
</dbReference>
<evidence type="ECO:0000256" key="1">
    <source>
        <dbReference type="ARBA" id="ARBA00004496"/>
    </source>
</evidence>
<gene>
    <name evidence="12" type="ORF">MNBD_ACTINO02-1142</name>
</gene>
<evidence type="ECO:0000256" key="8">
    <source>
        <dbReference type="ARBA" id="ARBA00022691"/>
    </source>
</evidence>
<keyword evidence="7 12" id="KW-0808">Transferase</keyword>
<evidence type="ECO:0000256" key="2">
    <source>
        <dbReference type="ARBA" id="ARBA00005528"/>
    </source>
</evidence>
<dbReference type="InterPro" id="IPR029026">
    <property type="entry name" value="tRNA_m1G_MTases_N"/>
</dbReference>
<feature type="non-terminal residue" evidence="12">
    <location>
        <position position="1"/>
    </location>
</feature>
<dbReference type="GO" id="GO:0070475">
    <property type="term" value="P:rRNA base methylation"/>
    <property type="evidence" value="ECO:0007669"/>
    <property type="project" value="TreeGrafter"/>
</dbReference>
<dbReference type="GO" id="GO:0070042">
    <property type="term" value="F:rRNA (uridine-N3-)-methyltransferase activity"/>
    <property type="evidence" value="ECO:0007669"/>
    <property type="project" value="TreeGrafter"/>
</dbReference>
<accession>A0A3B0SNY8</accession>
<evidence type="ECO:0000256" key="10">
    <source>
        <dbReference type="ARBA" id="ARBA00047944"/>
    </source>
</evidence>
<evidence type="ECO:0000313" key="12">
    <source>
        <dbReference type="EMBL" id="VAV98153.1"/>
    </source>
</evidence>
<dbReference type="NCBIfam" id="TIGR00046">
    <property type="entry name" value="RsmE family RNA methyltransferase"/>
    <property type="match status" value="1"/>
</dbReference>
<comment type="similarity">
    <text evidence="2">Belongs to the RNA methyltransferase RsmE family.</text>
</comment>
<dbReference type="PANTHER" id="PTHR30027:SF3">
    <property type="entry name" value="16S RRNA (URACIL(1498)-N(3))-METHYLTRANSFERASE"/>
    <property type="match status" value="1"/>
</dbReference>
<comment type="subcellular location">
    <subcellularLocation>
        <location evidence="1">Cytoplasm</location>
    </subcellularLocation>
</comment>
<keyword evidence="5" id="KW-0698">rRNA processing</keyword>
<dbReference type="Gene3D" id="3.40.1280.10">
    <property type="match status" value="1"/>
</dbReference>
<keyword evidence="8" id="KW-0949">S-adenosyl-L-methionine</keyword>
<dbReference type="EMBL" id="UOEK01000132">
    <property type="protein sequence ID" value="VAV98153.1"/>
    <property type="molecule type" value="Genomic_DNA"/>
</dbReference>
<dbReference type="AlphaFoldDB" id="A0A3B0SNY8"/>
<dbReference type="GO" id="GO:0005737">
    <property type="term" value="C:cytoplasm"/>
    <property type="evidence" value="ECO:0007669"/>
    <property type="project" value="UniProtKB-SubCell"/>
</dbReference>
<sequence length="152" mass="16243">PLPRVTLAVAPPRSTDRLRFLVEKVVELGVDEIIWVRTQYGEGRVPSRSKLEAWTNGAVEQSRSGYVPIIGAARRPISDLGGTDTTVVADQAGSPLDDGDTRSTLTILIGPEGGWGPMDGVDGYPKVRFSHAVLRTETAAIAALAILRSRAP</sequence>
<protein>
    <recommendedName>
        <fullName evidence="3">16S rRNA (uracil(1498)-N(3))-methyltransferase</fullName>
        <ecNumber evidence="3">2.1.1.193</ecNumber>
    </recommendedName>
</protein>
<reference evidence="12" key="1">
    <citation type="submission" date="2018-06" db="EMBL/GenBank/DDBJ databases">
        <authorList>
            <person name="Zhirakovskaya E."/>
        </authorList>
    </citation>
    <scope>NUCLEOTIDE SEQUENCE</scope>
</reference>
<comment type="function">
    <text evidence="9">Specifically methylates the N3 position of the uracil ring of uridine 1498 (m3U1498) in 16S rRNA. Acts on the fully assembled 30S ribosomal subunit.</text>
</comment>